<sequence length="109" mass="12336">MESTYIYIIIACLVIWFIEHKVNLSTSHKALIEDGDNVIINPTMLSRCYGFSSKVVAKSNITKIQLANNCVSLFTESNNAIDIWLPKKYCSNVAERAEKYFKNASLVKV</sequence>
<comment type="caution">
    <text evidence="1">The sequence shown here is derived from an EMBL/GenBank/DDBJ whole genome shotgun (WGS) entry which is preliminary data.</text>
</comment>
<gene>
    <name evidence="1" type="ORF">PSEHALCIP103_02679</name>
</gene>
<reference evidence="1" key="1">
    <citation type="submission" date="2022-07" db="EMBL/GenBank/DDBJ databases">
        <authorList>
            <person name="Criscuolo A."/>
        </authorList>
    </citation>
    <scope>NUCLEOTIDE SEQUENCE</scope>
    <source>
        <strain evidence="1">CIP103197</strain>
    </source>
</reference>
<evidence type="ECO:0000313" key="1">
    <source>
        <dbReference type="EMBL" id="CAH9062321.1"/>
    </source>
</evidence>
<dbReference type="RefSeq" id="WP_138560769.1">
    <property type="nucleotide sequence ID" value="NZ_CAMAPB010000041.1"/>
</dbReference>
<accession>A0A9W4R178</accession>
<dbReference type="Proteomes" id="UP001152447">
    <property type="component" value="Unassembled WGS sequence"/>
</dbReference>
<proteinExistence type="predicted"/>
<protein>
    <submittedName>
        <fullName evidence="1">Uncharacterized protein</fullName>
    </submittedName>
</protein>
<name>A0A9W4R178_PSEHA</name>
<dbReference type="EMBL" id="CAMAPB010000041">
    <property type="protein sequence ID" value="CAH9062321.1"/>
    <property type="molecule type" value="Genomic_DNA"/>
</dbReference>
<dbReference type="AlphaFoldDB" id="A0A9W4R178"/>
<evidence type="ECO:0000313" key="2">
    <source>
        <dbReference type="Proteomes" id="UP001152447"/>
    </source>
</evidence>
<keyword evidence="2" id="KW-1185">Reference proteome</keyword>
<organism evidence="1 2">
    <name type="scientific">Pseudoalteromonas haloplanktis</name>
    <name type="common">Alteromonas haloplanktis</name>
    <dbReference type="NCBI Taxonomy" id="228"/>
    <lineage>
        <taxon>Bacteria</taxon>
        <taxon>Pseudomonadati</taxon>
        <taxon>Pseudomonadota</taxon>
        <taxon>Gammaproteobacteria</taxon>
        <taxon>Alteromonadales</taxon>
        <taxon>Pseudoalteromonadaceae</taxon>
        <taxon>Pseudoalteromonas</taxon>
    </lineage>
</organism>